<proteinExistence type="predicted"/>
<accession>A0A084SW17</accession>
<evidence type="ECO:0000259" key="1">
    <source>
        <dbReference type="Pfam" id="PF15579"/>
    </source>
</evidence>
<reference evidence="2 3" key="1">
    <citation type="submission" date="2014-07" db="EMBL/GenBank/DDBJ databases">
        <title>Draft Genome Sequence of Gephyronic Acid Producer, Cystobacter violaceus Strain Cb vi76.</title>
        <authorList>
            <person name="Stevens D.C."/>
            <person name="Young J."/>
            <person name="Carmichael R."/>
            <person name="Tan J."/>
            <person name="Taylor R.E."/>
        </authorList>
    </citation>
    <scope>NUCLEOTIDE SEQUENCE [LARGE SCALE GENOMIC DNA]</scope>
    <source>
        <strain evidence="2 3">Cb vi76</strain>
    </source>
</reference>
<dbReference type="EMBL" id="JPMI01000080">
    <property type="protein sequence ID" value="KFA92652.1"/>
    <property type="molecule type" value="Genomic_DNA"/>
</dbReference>
<protein>
    <recommendedName>
        <fullName evidence="1">Immunity protein 52 domain-containing protein</fullName>
    </recommendedName>
</protein>
<dbReference type="Pfam" id="PF15579">
    <property type="entry name" value="Imm52"/>
    <property type="match status" value="1"/>
</dbReference>
<dbReference type="Proteomes" id="UP000028547">
    <property type="component" value="Unassembled WGS sequence"/>
</dbReference>
<feature type="domain" description="Immunity protein 52" evidence="1">
    <location>
        <begin position="3"/>
        <end position="234"/>
    </location>
</feature>
<evidence type="ECO:0000313" key="3">
    <source>
        <dbReference type="Proteomes" id="UP000028547"/>
    </source>
</evidence>
<organism evidence="2 3">
    <name type="scientific">Archangium violaceum Cb vi76</name>
    <dbReference type="NCBI Taxonomy" id="1406225"/>
    <lineage>
        <taxon>Bacteria</taxon>
        <taxon>Pseudomonadati</taxon>
        <taxon>Myxococcota</taxon>
        <taxon>Myxococcia</taxon>
        <taxon>Myxococcales</taxon>
        <taxon>Cystobacterineae</taxon>
        <taxon>Archangiaceae</taxon>
        <taxon>Archangium</taxon>
    </lineage>
</organism>
<gene>
    <name evidence="2" type="ORF">Q664_13675</name>
</gene>
<dbReference type="AlphaFoldDB" id="A0A084SW17"/>
<comment type="caution">
    <text evidence="2">The sequence shown here is derived from an EMBL/GenBank/DDBJ whole genome shotgun (WGS) entry which is preliminary data.</text>
</comment>
<dbReference type="InterPro" id="IPR028969">
    <property type="entry name" value="Imm52"/>
</dbReference>
<name>A0A084SW17_9BACT</name>
<evidence type="ECO:0000313" key="2">
    <source>
        <dbReference type="EMBL" id="KFA92652.1"/>
    </source>
</evidence>
<sequence length="242" mass="26652">MRETYYAAVYWGCRVESADACARRAETFFHLLSQCDSDYSRWFEQADSLKRALQLQFEPTADTFAGLFKKRSNRLGKVGFIFGAWTGHAENERGGMVRVICGSDALGAPNSCFLQLPLEAPGTERVLTVPVLTGVMRAMVLAWEPDWGVVTSDNFRDSLSEEGDVGTFLGWMTYFSRSRGEIPALPAPVRTEAVEDQGTLLLLSPKRLTASDPEHLTLGRRAQDALLARGLLNPVVSGNPSS</sequence>